<evidence type="ECO:0000313" key="1">
    <source>
        <dbReference type="EMBL" id="KAJ0105791.1"/>
    </source>
</evidence>
<gene>
    <name evidence="1" type="ORF">Patl1_18151</name>
</gene>
<keyword evidence="2" id="KW-1185">Reference proteome</keyword>
<dbReference type="Proteomes" id="UP001164250">
    <property type="component" value="Chromosome 2"/>
</dbReference>
<reference evidence="2" key="1">
    <citation type="journal article" date="2023" name="G3 (Bethesda)">
        <title>Genome assembly and association tests identify interacting loci associated with vigor, precocity, and sex in interspecific pistachio rootstocks.</title>
        <authorList>
            <person name="Palmer W."/>
            <person name="Jacygrad E."/>
            <person name="Sagayaradj S."/>
            <person name="Cavanaugh K."/>
            <person name="Han R."/>
            <person name="Bertier L."/>
            <person name="Beede B."/>
            <person name="Kafkas S."/>
            <person name="Golino D."/>
            <person name="Preece J."/>
            <person name="Michelmore R."/>
        </authorList>
    </citation>
    <scope>NUCLEOTIDE SEQUENCE [LARGE SCALE GENOMIC DNA]</scope>
</reference>
<dbReference type="EMBL" id="CM047898">
    <property type="protein sequence ID" value="KAJ0105791.1"/>
    <property type="molecule type" value="Genomic_DNA"/>
</dbReference>
<protein>
    <submittedName>
        <fullName evidence="1">Uncharacterized protein</fullName>
    </submittedName>
</protein>
<evidence type="ECO:0000313" key="2">
    <source>
        <dbReference type="Proteomes" id="UP001164250"/>
    </source>
</evidence>
<organism evidence="1 2">
    <name type="scientific">Pistacia atlantica</name>
    <dbReference type="NCBI Taxonomy" id="434234"/>
    <lineage>
        <taxon>Eukaryota</taxon>
        <taxon>Viridiplantae</taxon>
        <taxon>Streptophyta</taxon>
        <taxon>Embryophyta</taxon>
        <taxon>Tracheophyta</taxon>
        <taxon>Spermatophyta</taxon>
        <taxon>Magnoliopsida</taxon>
        <taxon>eudicotyledons</taxon>
        <taxon>Gunneridae</taxon>
        <taxon>Pentapetalae</taxon>
        <taxon>rosids</taxon>
        <taxon>malvids</taxon>
        <taxon>Sapindales</taxon>
        <taxon>Anacardiaceae</taxon>
        <taxon>Pistacia</taxon>
    </lineage>
</organism>
<proteinExistence type="predicted"/>
<comment type="caution">
    <text evidence="1">The sequence shown here is derived from an EMBL/GenBank/DDBJ whole genome shotgun (WGS) entry which is preliminary data.</text>
</comment>
<accession>A0ACC1C0L6</accession>
<name>A0ACC1C0L6_9ROSI</name>
<sequence>METIASPSSTTSLFLSSNNPNSLHSKTLFFNLYKTNQPKSFPFSKSVKCIQSPEPTSKNSTLSSFSCGALTFSPAETADILPRKLHHLITEFQSLPEPIDRVKRLLHYSTLLPSLPDSSRVDSNRVMGCTAQVWLEATLDKDDKMRFRADSDSEISRGFCYCLVSVFDGAVA</sequence>